<accession>A0ABT6FTY5</accession>
<dbReference type="Gene3D" id="3.40.50.880">
    <property type="match status" value="1"/>
</dbReference>
<dbReference type="SUPFAM" id="SSF52317">
    <property type="entry name" value="Class I glutamine amidotransferase-like"/>
    <property type="match status" value="1"/>
</dbReference>
<gene>
    <name evidence="3" type="ORF">OSR52_12680</name>
</gene>
<keyword evidence="1" id="KW-0732">Signal</keyword>
<dbReference type="PANTHER" id="PTHR40469:SF2">
    <property type="entry name" value="GALACTOSE-BINDING DOMAIN-LIKE SUPERFAMILY PROTEIN"/>
    <property type="match status" value="1"/>
</dbReference>
<evidence type="ECO:0000256" key="1">
    <source>
        <dbReference type="SAM" id="SignalP"/>
    </source>
</evidence>
<organism evidence="3 4">
    <name type="scientific">Galbibacter pacificus</name>
    <dbReference type="NCBI Taxonomy" id="2996052"/>
    <lineage>
        <taxon>Bacteria</taxon>
        <taxon>Pseudomonadati</taxon>
        <taxon>Bacteroidota</taxon>
        <taxon>Flavobacteriia</taxon>
        <taxon>Flavobacteriales</taxon>
        <taxon>Flavobacteriaceae</taxon>
        <taxon>Galbibacter</taxon>
    </lineage>
</organism>
<dbReference type="Pfam" id="PF06283">
    <property type="entry name" value="ThuA"/>
    <property type="match status" value="1"/>
</dbReference>
<evidence type="ECO:0000313" key="4">
    <source>
        <dbReference type="Proteomes" id="UP001153642"/>
    </source>
</evidence>
<proteinExistence type="predicted"/>
<feature type="signal peptide" evidence="1">
    <location>
        <begin position="1"/>
        <end position="24"/>
    </location>
</feature>
<dbReference type="RefSeq" id="WP_277900448.1">
    <property type="nucleotide sequence ID" value="NZ_JAPMUA010000004.1"/>
</dbReference>
<feature type="chain" id="PRO_5046351228" evidence="1">
    <location>
        <begin position="25"/>
        <end position="258"/>
    </location>
</feature>
<dbReference type="InterPro" id="IPR029010">
    <property type="entry name" value="ThuA-like"/>
</dbReference>
<comment type="caution">
    <text evidence="3">The sequence shown here is derived from an EMBL/GenBank/DDBJ whole genome shotgun (WGS) entry which is preliminary data.</text>
</comment>
<protein>
    <submittedName>
        <fullName evidence="3">ThuA domain-containing protein</fullName>
    </submittedName>
</protein>
<evidence type="ECO:0000259" key="2">
    <source>
        <dbReference type="Pfam" id="PF06283"/>
    </source>
</evidence>
<feature type="domain" description="ThuA-like" evidence="2">
    <location>
        <begin position="40"/>
        <end position="254"/>
    </location>
</feature>
<sequence length="258" mass="29347">MISLKPTCKVFFILFLNCFLFCTAQDSEKDNTGKVPQEEQVLVFTKTNGYRHKSIETGVELIKKLGNENNFKVVHTEDSLQFNTSNLSKYKVVLFLSTTMDVLGDEQQQAFKKYIQNGGSFMGIHAASDTEYGWPWYGKLVGAYFVSHPNNPNVRKATIQILDKSHVSTQMLPGKTWERNDEWYNFKDINPDIHVLLNLDENSYEGGENGEHHPIAWYHEFDGGRAFYIGGGHTIESYSEPLFVAHVLGGLTYCLGRD</sequence>
<dbReference type="InterPro" id="IPR029062">
    <property type="entry name" value="Class_I_gatase-like"/>
</dbReference>
<dbReference type="PANTHER" id="PTHR40469">
    <property type="entry name" value="SECRETED GLYCOSYL HYDROLASE"/>
    <property type="match status" value="1"/>
</dbReference>
<dbReference type="Proteomes" id="UP001153642">
    <property type="component" value="Unassembled WGS sequence"/>
</dbReference>
<keyword evidence="4" id="KW-1185">Reference proteome</keyword>
<name>A0ABT6FTY5_9FLAO</name>
<evidence type="ECO:0000313" key="3">
    <source>
        <dbReference type="EMBL" id="MDG3586725.1"/>
    </source>
</evidence>
<reference evidence="3" key="1">
    <citation type="submission" date="2022-11" db="EMBL/GenBank/DDBJ databases">
        <title>High-quality draft genome sequence of Galbibacter sp. strain CMA-7.</title>
        <authorList>
            <person name="Wei L."/>
            <person name="Dong C."/>
            <person name="Shao Z."/>
        </authorList>
    </citation>
    <scope>NUCLEOTIDE SEQUENCE</scope>
    <source>
        <strain evidence="3">CMA-7</strain>
    </source>
</reference>
<dbReference type="EMBL" id="JAPMUA010000004">
    <property type="protein sequence ID" value="MDG3586725.1"/>
    <property type="molecule type" value="Genomic_DNA"/>
</dbReference>